<feature type="transmembrane region" description="Helical" evidence="6">
    <location>
        <begin position="175"/>
        <end position="194"/>
    </location>
</feature>
<comment type="subcellular location">
    <subcellularLocation>
        <location evidence="1">Membrane</location>
        <topology evidence="1">Multi-pass membrane protein</topology>
    </subcellularLocation>
</comment>
<dbReference type="Proteomes" id="UP000286045">
    <property type="component" value="Unassembled WGS sequence"/>
</dbReference>
<accession>A0A439DIB5</accession>
<keyword evidence="4 6" id="KW-0472">Membrane</keyword>
<dbReference type="GO" id="GO:0016020">
    <property type="term" value="C:membrane"/>
    <property type="evidence" value="ECO:0007669"/>
    <property type="project" value="UniProtKB-SubCell"/>
</dbReference>
<protein>
    <recommendedName>
        <fullName evidence="7">Rhodopsin domain-containing protein</fullName>
    </recommendedName>
</protein>
<dbReference type="PANTHER" id="PTHR33048:SF47">
    <property type="entry name" value="INTEGRAL MEMBRANE PROTEIN-RELATED"/>
    <property type="match status" value="1"/>
</dbReference>
<feature type="transmembrane region" description="Helical" evidence="6">
    <location>
        <begin position="126"/>
        <end position="146"/>
    </location>
</feature>
<evidence type="ECO:0000259" key="7">
    <source>
        <dbReference type="Pfam" id="PF20684"/>
    </source>
</evidence>
<feature type="transmembrane region" description="Helical" evidence="6">
    <location>
        <begin position="206"/>
        <end position="226"/>
    </location>
</feature>
<evidence type="ECO:0000256" key="6">
    <source>
        <dbReference type="SAM" id="Phobius"/>
    </source>
</evidence>
<keyword evidence="2 6" id="KW-0812">Transmembrane</keyword>
<evidence type="ECO:0000256" key="2">
    <source>
        <dbReference type="ARBA" id="ARBA00022692"/>
    </source>
</evidence>
<evidence type="ECO:0000256" key="3">
    <source>
        <dbReference type="ARBA" id="ARBA00022989"/>
    </source>
</evidence>
<feature type="transmembrane region" description="Helical" evidence="6">
    <location>
        <begin position="49"/>
        <end position="70"/>
    </location>
</feature>
<feature type="transmembrane region" description="Helical" evidence="6">
    <location>
        <begin position="90"/>
        <end position="114"/>
    </location>
</feature>
<evidence type="ECO:0000313" key="9">
    <source>
        <dbReference type="Proteomes" id="UP000286045"/>
    </source>
</evidence>
<comment type="similarity">
    <text evidence="5">Belongs to the SAT4 family.</text>
</comment>
<feature type="domain" description="Rhodopsin" evidence="7">
    <location>
        <begin position="32"/>
        <end position="268"/>
    </location>
</feature>
<dbReference type="EMBL" id="RYZI01000013">
    <property type="protein sequence ID" value="RWA14132.1"/>
    <property type="molecule type" value="Genomic_DNA"/>
</dbReference>
<reference evidence="8 9" key="1">
    <citation type="submission" date="2018-12" db="EMBL/GenBank/DDBJ databases">
        <title>Draft genome sequence of Xylaria grammica IHI A82.</title>
        <authorList>
            <person name="Buettner E."/>
            <person name="Kellner H."/>
        </authorList>
    </citation>
    <scope>NUCLEOTIDE SEQUENCE [LARGE SCALE GENOMIC DNA]</scope>
    <source>
        <strain evidence="8 9">IHI A82</strain>
    </source>
</reference>
<proteinExistence type="inferred from homology"/>
<dbReference type="Pfam" id="PF20684">
    <property type="entry name" value="Fung_rhodopsin"/>
    <property type="match status" value="1"/>
</dbReference>
<feature type="transmembrane region" description="Helical" evidence="6">
    <location>
        <begin position="246"/>
        <end position="271"/>
    </location>
</feature>
<evidence type="ECO:0000256" key="1">
    <source>
        <dbReference type="ARBA" id="ARBA00004141"/>
    </source>
</evidence>
<evidence type="ECO:0000256" key="4">
    <source>
        <dbReference type="ARBA" id="ARBA00023136"/>
    </source>
</evidence>
<dbReference type="AlphaFoldDB" id="A0A439DIB5"/>
<dbReference type="PANTHER" id="PTHR33048">
    <property type="entry name" value="PTH11-LIKE INTEGRAL MEMBRANE PROTEIN (AFU_ORTHOLOGUE AFUA_5G11245)"/>
    <property type="match status" value="1"/>
</dbReference>
<keyword evidence="3 6" id="KW-1133">Transmembrane helix</keyword>
<evidence type="ECO:0000313" key="8">
    <source>
        <dbReference type="EMBL" id="RWA14132.1"/>
    </source>
</evidence>
<name>A0A439DIB5_9PEZI</name>
<keyword evidence="9" id="KW-1185">Reference proteome</keyword>
<sequence length="377" mass="42137">MAFTWHQSSSCGQKLLILDIIFTILGITFLGLRFWAARFSHRKLYPDDLFAVWAFISVGVLTGASFWGVFNGLGKHITQLNPSELTVQVKLLLISEFTYLSGTSALKLSMLSLYYRIYATPVFRRWVWGVVGLVVVYIVSFIPLFLTNCIPLSQYWDPKPTGWCRDTIIGDNATVAANLVLDFAVLVLPLPVLWRLQMSIRDKLTVTAMFGIGFVTIGLILWRLVVTLKTRASPDWTDTLCVVGTIAPLEVHLGVIGVCIPTLGPLFNAYVTPLMRRMGLTKATTASGAKNLYLETIGGSSMNKRSRKYTELSESVDYIVSRDDSIKLTPTAEGRVVAECAFEPTNETQTPHRDLGRIRVQRDIESQYHPKKGDYSV</sequence>
<feature type="transmembrane region" description="Helical" evidence="6">
    <location>
        <begin position="15"/>
        <end position="37"/>
    </location>
</feature>
<dbReference type="InterPro" id="IPR049326">
    <property type="entry name" value="Rhodopsin_dom_fungi"/>
</dbReference>
<organism evidence="8 9">
    <name type="scientific">Xylaria grammica</name>
    <dbReference type="NCBI Taxonomy" id="363999"/>
    <lineage>
        <taxon>Eukaryota</taxon>
        <taxon>Fungi</taxon>
        <taxon>Dikarya</taxon>
        <taxon>Ascomycota</taxon>
        <taxon>Pezizomycotina</taxon>
        <taxon>Sordariomycetes</taxon>
        <taxon>Xylariomycetidae</taxon>
        <taxon>Xylariales</taxon>
        <taxon>Xylariaceae</taxon>
        <taxon>Xylaria</taxon>
    </lineage>
</organism>
<evidence type="ECO:0000256" key="5">
    <source>
        <dbReference type="ARBA" id="ARBA00038359"/>
    </source>
</evidence>
<dbReference type="InterPro" id="IPR052337">
    <property type="entry name" value="SAT4-like"/>
</dbReference>
<comment type="caution">
    <text evidence="8">The sequence shown here is derived from an EMBL/GenBank/DDBJ whole genome shotgun (WGS) entry which is preliminary data.</text>
</comment>
<gene>
    <name evidence="8" type="ORF">EKO27_g983</name>
</gene>